<keyword evidence="1" id="KW-1133">Transmembrane helix</keyword>
<dbReference type="AlphaFoldDB" id="A0A0U1D0H8"/>
<keyword evidence="1" id="KW-0472">Membrane</keyword>
<accession>A0A0U1D0H8</accession>
<dbReference type="Proteomes" id="UP000199601">
    <property type="component" value="Unassembled WGS sequence"/>
</dbReference>
<evidence type="ECO:0000313" key="2">
    <source>
        <dbReference type="EMBL" id="CQD05810.1"/>
    </source>
</evidence>
<dbReference type="EMBL" id="CTEC01000001">
    <property type="protein sequence ID" value="CQD05810.1"/>
    <property type="molecule type" value="Genomic_DNA"/>
</dbReference>
<protein>
    <submittedName>
        <fullName evidence="2">Uncharacterized protein</fullName>
    </submittedName>
</protein>
<evidence type="ECO:0000256" key="1">
    <source>
        <dbReference type="SAM" id="Phobius"/>
    </source>
</evidence>
<keyword evidence="3" id="KW-1185">Reference proteome</keyword>
<name>A0A0U1D0H8_9MYCO</name>
<reference evidence="3" key="1">
    <citation type="submission" date="2015-03" db="EMBL/GenBank/DDBJ databases">
        <authorList>
            <person name="Urmite Genomes"/>
        </authorList>
    </citation>
    <scope>NUCLEOTIDE SEQUENCE [LARGE SCALE GENOMIC DNA]</scope>
    <source>
        <strain evidence="3">CSUR P1344</strain>
    </source>
</reference>
<organism evidence="2 3">
    <name type="scientific">Mycobacterium europaeum</name>
    <dbReference type="NCBI Taxonomy" id="761804"/>
    <lineage>
        <taxon>Bacteria</taxon>
        <taxon>Bacillati</taxon>
        <taxon>Actinomycetota</taxon>
        <taxon>Actinomycetes</taxon>
        <taxon>Mycobacteriales</taxon>
        <taxon>Mycobacteriaceae</taxon>
        <taxon>Mycobacterium</taxon>
        <taxon>Mycobacterium simiae complex</taxon>
    </lineage>
</organism>
<gene>
    <name evidence="2" type="ORF">BN000_01141</name>
</gene>
<proteinExistence type="predicted"/>
<keyword evidence="1" id="KW-0812">Transmembrane</keyword>
<feature type="transmembrane region" description="Helical" evidence="1">
    <location>
        <begin position="20"/>
        <end position="37"/>
    </location>
</feature>
<evidence type="ECO:0000313" key="3">
    <source>
        <dbReference type="Proteomes" id="UP000199601"/>
    </source>
</evidence>
<sequence length="92" mass="9778">MLHEKFFSTTLEGTMRGSGIIGTLALVWLLIGVFAAWQRDYFKGDSTSCVTAGNIALTVIAGPLNYGGVNPKVKDCHVPQPSSMPGVLLPLT</sequence>